<reference evidence="1" key="1">
    <citation type="submission" date="2023-06" db="EMBL/GenBank/DDBJ databases">
        <title>Identification of two novel mycobacterium reveal diversities and complexities of Mycobacterium gordonae clade.</title>
        <authorList>
            <person name="Matsumoto Y."/>
            <person name="Nakamura S."/>
            <person name="Motooka D."/>
            <person name="Fukushima K."/>
        </authorList>
    </citation>
    <scope>NUCLEOTIDE SEQUENCE</scope>
    <source>
        <strain evidence="1">TY812</strain>
    </source>
</reference>
<evidence type="ECO:0000313" key="1">
    <source>
        <dbReference type="EMBL" id="MDP7733657.1"/>
    </source>
</evidence>
<sequence>MTTRDDDMLAGAVDRTAETIREYVRQIESGEYGDEWTITDEFGNQATVTASSESDALDMVYDTPEYLSLIHGDADSWDVERVEADEPTVNETPIYEYPLEIVDRRGSAFAVVLGIGGPHIEVTANGWESARLEGYWGGSRVTRYGDYLSTFLDYFIDRDDSEV</sequence>
<dbReference type="Proteomes" id="UP001229081">
    <property type="component" value="Unassembled WGS sequence"/>
</dbReference>
<proteinExistence type="predicted"/>
<dbReference type="EMBL" id="JAUFSA010000001">
    <property type="protein sequence ID" value="MDP7733657.1"/>
    <property type="molecule type" value="Genomic_DNA"/>
</dbReference>
<protein>
    <submittedName>
        <fullName evidence="1">Uncharacterized protein</fullName>
    </submittedName>
</protein>
<gene>
    <name evidence="1" type="ORF">QXL92_02650</name>
</gene>
<dbReference type="AlphaFoldDB" id="A0AAJ1RZE2"/>
<dbReference type="RefSeq" id="WP_306254579.1">
    <property type="nucleotide sequence ID" value="NZ_JAUFSA010000001.1"/>
</dbReference>
<evidence type="ECO:0000313" key="2">
    <source>
        <dbReference type="Proteomes" id="UP001229081"/>
    </source>
</evidence>
<name>A0AAJ1RZE2_9MYCO</name>
<comment type="caution">
    <text evidence="1">The sequence shown here is derived from an EMBL/GenBank/DDBJ whole genome shotgun (WGS) entry which is preliminary data.</text>
</comment>
<accession>A0AAJ1RZE2</accession>
<organism evidence="1 2">
    <name type="scientific">Mycobacterium paragordonae</name>
    <dbReference type="NCBI Taxonomy" id="1389713"/>
    <lineage>
        <taxon>Bacteria</taxon>
        <taxon>Bacillati</taxon>
        <taxon>Actinomycetota</taxon>
        <taxon>Actinomycetes</taxon>
        <taxon>Mycobacteriales</taxon>
        <taxon>Mycobacteriaceae</taxon>
        <taxon>Mycobacterium</taxon>
    </lineage>
</organism>